<sequence length="83" mass="8450">MSRPGLSITACLAEISLRLAEAAAVAKAALACAEGGAEREGLRIAMDLDVPLSEAGTLHAAACLIGRLERSAECRSETSAPGR</sequence>
<protein>
    <submittedName>
        <fullName evidence="1">Uncharacterized protein</fullName>
    </submittedName>
</protein>
<reference evidence="1 3" key="3">
    <citation type="submission" date="2019-07" db="EMBL/GenBank/DDBJ databases">
        <title>Whole genome shotgun sequence of Methylobacterium oxalidis NBRC 107715.</title>
        <authorList>
            <person name="Hosoyama A."/>
            <person name="Uohara A."/>
            <person name="Ohji S."/>
            <person name="Ichikawa N."/>
        </authorList>
    </citation>
    <scope>NUCLEOTIDE SEQUENCE [LARGE SCALE GENOMIC DNA]</scope>
    <source>
        <strain evidence="1 3">NBRC 107715</strain>
    </source>
</reference>
<gene>
    <name evidence="2" type="ORF">GCM10007888_56830</name>
    <name evidence="1" type="ORF">MOX02_47280</name>
</gene>
<comment type="caution">
    <text evidence="1">The sequence shown here is derived from an EMBL/GenBank/DDBJ whole genome shotgun (WGS) entry which is preliminary data.</text>
</comment>
<reference evidence="2" key="4">
    <citation type="submission" date="2023-01" db="EMBL/GenBank/DDBJ databases">
        <title>Draft genome sequence of Methylobacterium oxalidis strain NBRC 107715.</title>
        <authorList>
            <person name="Sun Q."/>
            <person name="Mori K."/>
        </authorList>
    </citation>
    <scope>NUCLEOTIDE SEQUENCE</scope>
    <source>
        <strain evidence="2">NBRC 107715</strain>
    </source>
</reference>
<keyword evidence="4" id="KW-1185">Reference proteome</keyword>
<reference evidence="4" key="2">
    <citation type="journal article" date="2019" name="Int. J. Syst. Evol. Microbiol.">
        <title>The Global Catalogue of Microorganisms (GCM) 10K type strain sequencing project: providing services to taxonomists for standard genome sequencing and annotation.</title>
        <authorList>
            <consortium name="The Broad Institute Genomics Platform"/>
            <consortium name="The Broad Institute Genome Sequencing Center for Infectious Disease"/>
            <person name="Wu L."/>
            <person name="Ma J."/>
        </authorList>
    </citation>
    <scope>NUCLEOTIDE SEQUENCE [LARGE SCALE GENOMIC DNA]</scope>
    <source>
        <strain evidence="4">NBRC 107715</strain>
    </source>
</reference>
<dbReference type="Proteomes" id="UP000321960">
    <property type="component" value="Unassembled WGS sequence"/>
</dbReference>
<dbReference type="RefSeq" id="WP_147028206.1">
    <property type="nucleotide sequence ID" value="NZ_BJZU01000115.1"/>
</dbReference>
<dbReference type="EMBL" id="BJZU01000115">
    <property type="protein sequence ID" value="GEP06690.1"/>
    <property type="molecule type" value="Genomic_DNA"/>
</dbReference>
<dbReference type="Proteomes" id="UP001156856">
    <property type="component" value="Unassembled WGS sequence"/>
</dbReference>
<proteinExistence type="predicted"/>
<evidence type="ECO:0000313" key="3">
    <source>
        <dbReference type="Proteomes" id="UP000321960"/>
    </source>
</evidence>
<organism evidence="1 3">
    <name type="scientific">Methylobacterium oxalidis</name>
    <dbReference type="NCBI Taxonomy" id="944322"/>
    <lineage>
        <taxon>Bacteria</taxon>
        <taxon>Pseudomonadati</taxon>
        <taxon>Pseudomonadota</taxon>
        <taxon>Alphaproteobacteria</taxon>
        <taxon>Hyphomicrobiales</taxon>
        <taxon>Methylobacteriaceae</taxon>
        <taxon>Methylobacterium</taxon>
    </lineage>
</organism>
<evidence type="ECO:0000313" key="2">
    <source>
        <dbReference type="EMBL" id="GLS67300.1"/>
    </source>
</evidence>
<evidence type="ECO:0000313" key="4">
    <source>
        <dbReference type="Proteomes" id="UP001156856"/>
    </source>
</evidence>
<evidence type="ECO:0000313" key="1">
    <source>
        <dbReference type="EMBL" id="GEP06690.1"/>
    </source>
</evidence>
<dbReference type="EMBL" id="BSPK01000111">
    <property type="protein sequence ID" value="GLS67300.1"/>
    <property type="molecule type" value="Genomic_DNA"/>
</dbReference>
<reference evidence="2" key="1">
    <citation type="journal article" date="2014" name="Int. J. Syst. Evol. Microbiol.">
        <title>Complete genome of a new Firmicutes species belonging to the dominant human colonic microbiota ('Ruminococcus bicirculans') reveals two chromosomes and a selective capacity to utilize plant glucans.</title>
        <authorList>
            <consortium name="NISC Comparative Sequencing Program"/>
            <person name="Wegmann U."/>
            <person name="Louis P."/>
            <person name="Goesmann A."/>
            <person name="Henrissat B."/>
            <person name="Duncan S.H."/>
            <person name="Flint H.J."/>
        </authorList>
    </citation>
    <scope>NUCLEOTIDE SEQUENCE</scope>
    <source>
        <strain evidence="2">NBRC 107715</strain>
    </source>
</reference>
<dbReference type="AlphaFoldDB" id="A0A512J9Q5"/>
<name>A0A512J9Q5_9HYPH</name>
<accession>A0A512J9Q5</accession>